<dbReference type="Gene3D" id="3.30.200.20">
    <property type="entry name" value="Phosphorylase Kinase, domain 1"/>
    <property type="match status" value="1"/>
</dbReference>
<dbReference type="PROSITE" id="PS50011">
    <property type="entry name" value="PROTEIN_KINASE_DOM"/>
    <property type="match status" value="1"/>
</dbReference>
<dbReference type="AlphaFoldDB" id="A0A5C5YNI3"/>
<dbReference type="PROSITE" id="PS00108">
    <property type="entry name" value="PROTEIN_KINASE_ST"/>
    <property type="match status" value="1"/>
</dbReference>
<dbReference type="EC" id="2.7.11.1" evidence="1"/>
<evidence type="ECO:0000256" key="3">
    <source>
        <dbReference type="ARBA" id="ARBA00022679"/>
    </source>
</evidence>
<dbReference type="OrthoDB" id="6111975at2"/>
<keyword evidence="2" id="KW-0723">Serine/threonine-protein kinase</keyword>
<dbReference type="InterPro" id="IPR008271">
    <property type="entry name" value="Ser/Thr_kinase_AS"/>
</dbReference>
<evidence type="ECO:0000259" key="8">
    <source>
        <dbReference type="PROSITE" id="PS50011"/>
    </source>
</evidence>
<evidence type="ECO:0000256" key="4">
    <source>
        <dbReference type="ARBA" id="ARBA00022741"/>
    </source>
</evidence>
<keyword evidence="10" id="KW-1185">Reference proteome</keyword>
<dbReference type="GO" id="GO:0005524">
    <property type="term" value="F:ATP binding"/>
    <property type="evidence" value="ECO:0007669"/>
    <property type="project" value="UniProtKB-KW"/>
</dbReference>
<evidence type="ECO:0000256" key="5">
    <source>
        <dbReference type="ARBA" id="ARBA00022777"/>
    </source>
</evidence>
<keyword evidence="7" id="KW-1133">Transmembrane helix</keyword>
<protein>
    <recommendedName>
        <fullName evidence="1">non-specific serine/threonine protein kinase</fullName>
        <ecNumber evidence="1">2.7.11.1</ecNumber>
    </recommendedName>
</protein>
<feature type="transmembrane region" description="Helical" evidence="7">
    <location>
        <begin position="530"/>
        <end position="547"/>
    </location>
</feature>
<dbReference type="EMBL" id="SJPJ01000002">
    <property type="protein sequence ID" value="TWT76350.1"/>
    <property type="molecule type" value="Genomic_DNA"/>
</dbReference>
<evidence type="ECO:0000313" key="10">
    <source>
        <dbReference type="Proteomes" id="UP000315010"/>
    </source>
</evidence>
<evidence type="ECO:0000256" key="6">
    <source>
        <dbReference type="ARBA" id="ARBA00022840"/>
    </source>
</evidence>
<evidence type="ECO:0000256" key="7">
    <source>
        <dbReference type="SAM" id="Phobius"/>
    </source>
</evidence>
<evidence type="ECO:0000256" key="2">
    <source>
        <dbReference type="ARBA" id="ARBA00022527"/>
    </source>
</evidence>
<dbReference type="RefSeq" id="WP_146404137.1">
    <property type="nucleotide sequence ID" value="NZ_SJPJ01000002.1"/>
</dbReference>
<dbReference type="FunFam" id="1.10.510.10:FF:000021">
    <property type="entry name" value="Serine/threonine protein kinase"/>
    <property type="match status" value="1"/>
</dbReference>
<feature type="transmembrane region" description="Helical" evidence="7">
    <location>
        <begin position="428"/>
        <end position="446"/>
    </location>
</feature>
<evidence type="ECO:0000313" key="9">
    <source>
        <dbReference type="EMBL" id="TWT76350.1"/>
    </source>
</evidence>
<dbReference type="Proteomes" id="UP000315010">
    <property type="component" value="Unassembled WGS sequence"/>
</dbReference>
<keyword evidence="4" id="KW-0547">Nucleotide-binding</keyword>
<dbReference type="SMART" id="SM00220">
    <property type="entry name" value="S_TKc"/>
    <property type="match status" value="1"/>
</dbReference>
<dbReference type="InterPro" id="IPR000719">
    <property type="entry name" value="Prot_kinase_dom"/>
</dbReference>
<evidence type="ECO:0000256" key="1">
    <source>
        <dbReference type="ARBA" id="ARBA00012513"/>
    </source>
</evidence>
<keyword evidence="7" id="KW-0472">Membrane</keyword>
<feature type="transmembrane region" description="Helical" evidence="7">
    <location>
        <begin position="395"/>
        <end position="416"/>
    </location>
</feature>
<name>A0A5C5YNI3_9BACT</name>
<keyword evidence="7" id="KW-0812">Transmembrane</keyword>
<keyword evidence="6" id="KW-0067">ATP-binding</keyword>
<keyword evidence="5 9" id="KW-0418">Kinase</keyword>
<reference evidence="9 10" key="1">
    <citation type="submission" date="2019-02" db="EMBL/GenBank/DDBJ databases">
        <title>Deep-cultivation of Planctomycetes and their phenomic and genomic characterization uncovers novel biology.</title>
        <authorList>
            <person name="Wiegand S."/>
            <person name="Jogler M."/>
            <person name="Boedeker C."/>
            <person name="Pinto D."/>
            <person name="Vollmers J."/>
            <person name="Rivas-Marin E."/>
            <person name="Kohn T."/>
            <person name="Peeters S.H."/>
            <person name="Heuer A."/>
            <person name="Rast P."/>
            <person name="Oberbeckmann S."/>
            <person name="Bunk B."/>
            <person name="Jeske O."/>
            <person name="Meyerdierks A."/>
            <person name="Storesund J.E."/>
            <person name="Kallscheuer N."/>
            <person name="Luecker S."/>
            <person name="Lage O.M."/>
            <person name="Pohl T."/>
            <person name="Merkel B.J."/>
            <person name="Hornburger P."/>
            <person name="Mueller R.-W."/>
            <person name="Bruemmer F."/>
            <person name="Labrenz M."/>
            <person name="Spormann A.M."/>
            <person name="Op Den Camp H."/>
            <person name="Overmann J."/>
            <person name="Amann R."/>
            <person name="Jetten M.S.M."/>
            <person name="Mascher T."/>
            <person name="Medema M.H."/>
            <person name="Devos D.P."/>
            <person name="Kaster A.-K."/>
            <person name="Ovreas L."/>
            <person name="Rohde M."/>
            <person name="Galperin M.Y."/>
            <person name="Jogler C."/>
        </authorList>
    </citation>
    <scope>NUCLEOTIDE SEQUENCE [LARGE SCALE GENOMIC DNA]</scope>
    <source>
        <strain evidence="9 10">CA13</strain>
    </source>
</reference>
<dbReference type="InterPro" id="IPR011009">
    <property type="entry name" value="Kinase-like_dom_sf"/>
</dbReference>
<proteinExistence type="predicted"/>
<dbReference type="Gene3D" id="1.10.510.10">
    <property type="entry name" value="Transferase(Phosphotransferase) domain 1"/>
    <property type="match status" value="1"/>
</dbReference>
<feature type="transmembrane region" description="Helical" evidence="7">
    <location>
        <begin position="493"/>
        <end position="518"/>
    </location>
</feature>
<dbReference type="PANTHER" id="PTHR43289:SF6">
    <property type="entry name" value="SERINE_THREONINE-PROTEIN KINASE NEKL-3"/>
    <property type="match status" value="1"/>
</dbReference>
<dbReference type="SUPFAM" id="SSF56112">
    <property type="entry name" value="Protein kinase-like (PK-like)"/>
    <property type="match status" value="1"/>
</dbReference>
<dbReference type="Pfam" id="PF00069">
    <property type="entry name" value="Pkinase"/>
    <property type="match status" value="1"/>
</dbReference>
<dbReference type="GO" id="GO:0004674">
    <property type="term" value="F:protein serine/threonine kinase activity"/>
    <property type="evidence" value="ECO:0007669"/>
    <property type="project" value="UniProtKB-KW"/>
</dbReference>
<keyword evidence="3 9" id="KW-0808">Transferase</keyword>
<feature type="domain" description="Protein kinase" evidence="8">
    <location>
        <begin position="109"/>
        <end position="370"/>
    </location>
</feature>
<feature type="transmembrane region" description="Helical" evidence="7">
    <location>
        <begin position="453"/>
        <end position="473"/>
    </location>
</feature>
<comment type="caution">
    <text evidence="9">The sequence shown here is derived from an EMBL/GenBank/DDBJ whole genome shotgun (WGS) entry which is preliminary data.</text>
</comment>
<sequence>MQDKPDRSDYQDTEFQRLLVEYADMVERGDRVDRDALAREHPQYANSICEFLDNHVLLRAALEDPNDSGSGNDLFATINSPAEMNGSGSIVWSLARLSESEYPVQFGNYSLKREIDRGGMGIVFEALDCKLNRVVALKIIRSGELASAEELRRFRAEAEASSAIKHPNIIPIFEVGEVHGLIYFTMAFVDGEDLGALLRRQSIAPQEAAKMVAKVADAVATAHHNGVIHRDLKPSNVLVDQKGEPFLIDFGLAKQQSREALTCSGQILGTPTYMAPEQVSGRPIEAPMSCDVYSLGAMLYELLTRQPPFRGPTQFDILLQVLDREPPRPRKLNKQIPRDLESIVVRAMEKAPSERYSSARQFQEDVQRFLLDEPITRSHPSIADRLRTWWRREPILVSHLCGILSVLLIVVGAELVRQTPSPDTQLKVSLLIAWLASSFLFQRLAVIDRMTDIAHWTWAAFDVATYTTLIYLADSPRGLLLVGYPMMIVASGLFYRVRFVVFVTTLCSIGFVMLCALVDDPIAKRLDFSVIYMSGLVVLGLCLVSMIRRVRGLRDYFGGNAP</sequence>
<gene>
    <name evidence="9" type="primary">prkC_14</name>
    <name evidence="9" type="ORF">CA13_68440</name>
</gene>
<accession>A0A5C5YNI3</accession>
<dbReference type="PANTHER" id="PTHR43289">
    <property type="entry name" value="MITOGEN-ACTIVATED PROTEIN KINASE KINASE KINASE 20-RELATED"/>
    <property type="match status" value="1"/>
</dbReference>
<organism evidence="9 10">
    <name type="scientific">Novipirellula herctigrandis</name>
    <dbReference type="NCBI Taxonomy" id="2527986"/>
    <lineage>
        <taxon>Bacteria</taxon>
        <taxon>Pseudomonadati</taxon>
        <taxon>Planctomycetota</taxon>
        <taxon>Planctomycetia</taxon>
        <taxon>Pirellulales</taxon>
        <taxon>Pirellulaceae</taxon>
        <taxon>Novipirellula</taxon>
    </lineage>
</organism>
<dbReference type="CDD" id="cd14014">
    <property type="entry name" value="STKc_PknB_like"/>
    <property type="match status" value="1"/>
</dbReference>